<dbReference type="Gene3D" id="3.30.70.1070">
    <property type="entry name" value="Sporulation related repeat"/>
    <property type="match status" value="1"/>
</dbReference>
<dbReference type="InterPro" id="IPR036680">
    <property type="entry name" value="SPOR-like_sf"/>
</dbReference>
<feature type="domain" description="SPOR" evidence="2">
    <location>
        <begin position="103"/>
        <end position="181"/>
    </location>
</feature>
<dbReference type="InterPro" id="IPR007730">
    <property type="entry name" value="SPOR-like_dom"/>
</dbReference>
<accession>A0ABS2HJT9</accession>
<dbReference type="PROSITE" id="PS51724">
    <property type="entry name" value="SPOR"/>
    <property type="match status" value="1"/>
</dbReference>
<dbReference type="Proteomes" id="UP000809621">
    <property type="component" value="Unassembled WGS sequence"/>
</dbReference>
<reference evidence="3 4" key="1">
    <citation type="submission" date="2021-02" db="EMBL/GenBank/DDBJ databases">
        <authorList>
            <person name="Park J.-S."/>
        </authorList>
    </citation>
    <scope>NUCLEOTIDE SEQUENCE [LARGE SCALE GENOMIC DNA]</scope>
    <source>
        <strain evidence="3 4">188UL20-2</strain>
    </source>
</reference>
<evidence type="ECO:0000313" key="4">
    <source>
        <dbReference type="Proteomes" id="UP000809621"/>
    </source>
</evidence>
<comment type="caution">
    <text evidence="3">The sequence shown here is derived from an EMBL/GenBank/DDBJ whole genome shotgun (WGS) entry which is preliminary data.</text>
</comment>
<gene>
    <name evidence="3" type="ORF">JQC93_15305</name>
</gene>
<protein>
    <submittedName>
        <fullName evidence="3">SPOR domain-containing protein</fullName>
    </submittedName>
</protein>
<feature type="region of interest" description="Disordered" evidence="1">
    <location>
        <begin position="1"/>
        <end position="25"/>
    </location>
</feature>
<dbReference type="RefSeq" id="WP_205159274.1">
    <property type="nucleotide sequence ID" value="NZ_JAFEUM010000006.1"/>
</dbReference>
<name>A0ABS2HJT9_9VIBR</name>
<feature type="compositionally biased region" description="Basic residues" evidence="1">
    <location>
        <begin position="9"/>
        <end position="25"/>
    </location>
</feature>
<sequence length="183" mass="20839">MAKKDYVKRGKPAQRSRKKPAPKRKPIKPVLLAILVASGFGYALYLLNQDPEPEVTPPVVVKPTPKVAPKTPATELPPIPEEEWDYIKTLPEKEVQVEAKELAVSDVPYIMQCGAYKTMSTAQERKMDIAFQGINSQIKKREDSSWYRVVLGPYERKRDAEKDKHKLQRAKIEPCAIWKDNGQ</sequence>
<organism evidence="3 4">
    <name type="scientific">Vibrio ulleungensis</name>
    <dbReference type="NCBI Taxonomy" id="2807619"/>
    <lineage>
        <taxon>Bacteria</taxon>
        <taxon>Pseudomonadati</taxon>
        <taxon>Pseudomonadota</taxon>
        <taxon>Gammaproteobacteria</taxon>
        <taxon>Vibrionales</taxon>
        <taxon>Vibrionaceae</taxon>
        <taxon>Vibrio</taxon>
    </lineage>
</organism>
<dbReference type="PANTHER" id="PTHR38687:SF2">
    <property type="entry name" value="CELL DIVISION PROTEIN FTSN"/>
    <property type="match status" value="1"/>
</dbReference>
<evidence type="ECO:0000313" key="3">
    <source>
        <dbReference type="EMBL" id="MBM7037775.1"/>
    </source>
</evidence>
<dbReference type="EMBL" id="JAFEUM010000006">
    <property type="protein sequence ID" value="MBM7037775.1"/>
    <property type="molecule type" value="Genomic_DNA"/>
</dbReference>
<dbReference type="Pfam" id="PF05036">
    <property type="entry name" value="SPOR"/>
    <property type="match status" value="1"/>
</dbReference>
<proteinExistence type="predicted"/>
<keyword evidence="4" id="KW-1185">Reference proteome</keyword>
<evidence type="ECO:0000256" key="1">
    <source>
        <dbReference type="SAM" id="MobiDB-lite"/>
    </source>
</evidence>
<evidence type="ECO:0000259" key="2">
    <source>
        <dbReference type="PROSITE" id="PS51724"/>
    </source>
</evidence>
<dbReference type="InterPro" id="IPR052521">
    <property type="entry name" value="Cell_div_SPOR-domain"/>
</dbReference>
<dbReference type="PANTHER" id="PTHR38687">
    <property type="entry name" value="CELL DIVISION PROTEIN DEDD-RELATED"/>
    <property type="match status" value="1"/>
</dbReference>
<dbReference type="SUPFAM" id="SSF110997">
    <property type="entry name" value="Sporulation related repeat"/>
    <property type="match status" value="1"/>
</dbReference>